<dbReference type="PANTHER" id="PTHR11080">
    <property type="entry name" value="PYRAZINAMIDASE/NICOTINAMIDASE"/>
    <property type="match status" value="1"/>
</dbReference>
<organism evidence="9 10">
    <name type="scientific">Apiotrichum porosum</name>
    <dbReference type="NCBI Taxonomy" id="105984"/>
    <lineage>
        <taxon>Eukaryota</taxon>
        <taxon>Fungi</taxon>
        <taxon>Dikarya</taxon>
        <taxon>Basidiomycota</taxon>
        <taxon>Agaricomycotina</taxon>
        <taxon>Tremellomycetes</taxon>
        <taxon>Trichosporonales</taxon>
        <taxon>Trichosporonaceae</taxon>
        <taxon>Apiotrichum</taxon>
    </lineage>
</organism>
<proteinExistence type="inferred from homology"/>
<dbReference type="STRING" id="105984.A0A427Y191"/>
<dbReference type="GO" id="GO:0046872">
    <property type="term" value="F:metal ion binding"/>
    <property type="evidence" value="ECO:0007669"/>
    <property type="project" value="UniProtKB-KW"/>
</dbReference>
<keyword evidence="2" id="KW-0662">Pyridine nucleotide biosynthesis</keyword>
<dbReference type="Pfam" id="PF00857">
    <property type="entry name" value="Isochorismatase"/>
    <property type="match status" value="1"/>
</dbReference>
<evidence type="ECO:0000256" key="4">
    <source>
        <dbReference type="ARBA" id="ARBA00022801"/>
    </source>
</evidence>
<name>A0A427Y191_9TREE</name>
<dbReference type="GeneID" id="39590869"/>
<dbReference type="InterPro" id="IPR052347">
    <property type="entry name" value="Isochorismatase_Nicotinamidase"/>
</dbReference>
<keyword evidence="3" id="KW-0479">Metal-binding</keyword>
<dbReference type="AlphaFoldDB" id="A0A427Y191"/>
<evidence type="ECO:0000313" key="9">
    <source>
        <dbReference type="EMBL" id="RSH84800.1"/>
    </source>
</evidence>
<keyword evidence="10" id="KW-1185">Reference proteome</keyword>
<accession>A0A427Y191</accession>
<gene>
    <name evidence="9" type="primary">PNC1</name>
    <name evidence="9" type="ORF">EHS24_006326</name>
</gene>
<evidence type="ECO:0000256" key="2">
    <source>
        <dbReference type="ARBA" id="ARBA00022642"/>
    </source>
</evidence>
<evidence type="ECO:0000259" key="8">
    <source>
        <dbReference type="Pfam" id="PF00857"/>
    </source>
</evidence>
<keyword evidence="4" id="KW-0378">Hydrolase</keyword>
<dbReference type="EMBL" id="RSCE01000003">
    <property type="protein sequence ID" value="RSH84800.1"/>
    <property type="molecule type" value="Genomic_DNA"/>
</dbReference>
<evidence type="ECO:0000313" key="10">
    <source>
        <dbReference type="Proteomes" id="UP000279236"/>
    </source>
</evidence>
<evidence type="ECO:0000256" key="5">
    <source>
        <dbReference type="ARBA" id="ARBA00037900"/>
    </source>
</evidence>
<dbReference type="Proteomes" id="UP000279236">
    <property type="component" value="Unassembled WGS sequence"/>
</dbReference>
<comment type="pathway">
    <text evidence="5">Cofactor biosynthesis; nicotinate biosynthesis; nicotinate from nicotinamide: step 1/1.</text>
</comment>
<dbReference type="InterPro" id="IPR036380">
    <property type="entry name" value="Isochorismatase-like_sf"/>
</dbReference>
<dbReference type="SUPFAM" id="SSF52499">
    <property type="entry name" value="Isochorismatase-like hydrolases"/>
    <property type="match status" value="1"/>
</dbReference>
<evidence type="ECO:0000256" key="7">
    <source>
        <dbReference type="ARBA" id="ARBA00043224"/>
    </source>
</evidence>
<dbReference type="OrthoDB" id="1739143at2759"/>
<comment type="similarity">
    <text evidence="1">Belongs to the isochorismatase family.</text>
</comment>
<dbReference type="GO" id="GO:0019363">
    <property type="term" value="P:pyridine nucleotide biosynthetic process"/>
    <property type="evidence" value="ECO:0007669"/>
    <property type="project" value="UniProtKB-KW"/>
</dbReference>
<dbReference type="RefSeq" id="XP_028478248.1">
    <property type="nucleotide sequence ID" value="XM_028621796.1"/>
</dbReference>
<dbReference type="Gene3D" id="3.40.50.850">
    <property type="entry name" value="Isochorismatase-like"/>
    <property type="match status" value="1"/>
</dbReference>
<evidence type="ECO:0000256" key="6">
    <source>
        <dbReference type="ARBA" id="ARBA00039017"/>
    </source>
</evidence>
<dbReference type="GO" id="GO:0008936">
    <property type="term" value="F:nicotinamidase activity"/>
    <property type="evidence" value="ECO:0007669"/>
    <property type="project" value="UniProtKB-EC"/>
</dbReference>
<protein>
    <recommendedName>
        <fullName evidence="6">nicotinamidase</fullName>
        <ecNumber evidence="6">3.5.1.19</ecNumber>
    </recommendedName>
    <alternativeName>
        <fullName evidence="7">Nicotinamide deamidase</fullName>
    </alternativeName>
</protein>
<feature type="domain" description="Isochorismatase-like" evidence="8">
    <location>
        <begin position="14"/>
        <end position="257"/>
    </location>
</feature>
<dbReference type="EC" id="3.5.1.19" evidence="6"/>
<dbReference type="InterPro" id="IPR000868">
    <property type="entry name" value="Isochorismatase-like_dom"/>
</dbReference>
<evidence type="ECO:0000256" key="3">
    <source>
        <dbReference type="ARBA" id="ARBA00022723"/>
    </source>
</evidence>
<reference evidence="9 10" key="1">
    <citation type="submission" date="2018-11" db="EMBL/GenBank/DDBJ databases">
        <title>Genome sequence of Apiotrichum porosum DSM 27194.</title>
        <authorList>
            <person name="Aliyu H."/>
            <person name="Gorte O."/>
            <person name="Ochsenreither K."/>
        </authorList>
    </citation>
    <scope>NUCLEOTIDE SEQUENCE [LARGE SCALE GENOMIC DNA]</scope>
    <source>
        <strain evidence="9 10">DSM 27194</strain>
    </source>
</reference>
<dbReference type="PANTHER" id="PTHR11080:SF2">
    <property type="entry name" value="LD05707P"/>
    <property type="match status" value="1"/>
</dbReference>
<evidence type="ECO:0000256" key="1">
    <source>
        <dbReference type="ARBA" id="ARBA00006336"/>
    </source>
</evidence>
<sequence>MPAIIQGDSARPRSALIIVDVQNDFLPPNGSLAVPWGLEVGPPIAELLDKYEWDMVIASQVSTEQLKHLMDYFNIFSRLTLQDYHPPGHISFATSHDKQPFEDMQLTDARGKAYVQKLWPEHCVQGTNGCEIKSELVPRLHAWGDKFKIVRKGWHKGIESYSAFEGYVTSGTEPAAPPTTLSPALPTEVADTLRAAGITRVVVTGVATDFCVGATAQSSIDAKFDTAIVAPACRSIVDANGSKVYDKLAAQGAKIIGRDNGPWENE</sequence>
<comment type="caution">
    <text evidence="9">The sequence shown here is derived from an EMBL/GenBank/DDBJ whole genome shotgun (WGS) entry which is preliminary data.</text>
</comment>